<dbReference type="GO" id="GO:0009030">
    <property type="term" value="F:thiamine-phosphate kinase activity"/>
    <property type="evidence" value="ECO:0007669"/>
    <property type="project" value="InterPro"/>
</dbReference>
<feature type="domain" description="PurM-like N-terminal" evidence="1">
    <location>
        <begin position="58"/>
        <end position="168"/>
    </location>
</feature>
<dbReference type="SUPFAM" id="SSF55326">
    <property type="entry name" value="PurM N-terminal domain-like"/>
    <property type="match status" value="1"/>
</dbReference>
<dbReference type="InterPro" id="IPR006283">
    <property type="entry name" value="ThiL-like"/>
</dbReference>
<dbReference type="InterPro" id="IPR036676">
    <property type="entry name" value="PurM-like_C_sf"/>
</dbReference>
<reference evidence="2" key="1">
    <citation type="submission" date="2020-05" db="EMBL/GenBank/DDBJ databases">
        <authorList>
            <person name="Chiriac C."/>
            <person name="Salcher M."/>
            <person name="Ghai R."/>
            <person name="Kavagutti S V."/>
        </authorList>
    </citation>
    <scope>NUCLEOTIDE SEQUENCE</scope>
</reference>
<organism evidence="2">
    <name type="scientific">freshwater metagenome</name>
    <dbReference type="NCBI Taxonomy" id="449393"/>
    <lineage>
        <taxon>unclassified sequences</taxon>
        <taxon>metagenomes</taxon>
        <taxon>ecological metagenomes</taxon>
    </lineage>
</organism>
<gene>
    <name evidence="2" type="ORF">UFOPK3119_00463</name>
</gene>
<evidence type="ECO:0000259" key="1">
    <source>
        <dbReference type="Pfam" id="PF00586"/>
    </source>
</evidence>
<dbReference type="InterPro" id="IPR036921">
    <property type="entry name" value="PurM-like_N_sf"/>
</dbReference>
<protein>
    <submittedName>
        <fullName evidence="2">Unannotated protein</fullName>
    </submittedName>
</protein>
<accession>A0A6J6YNL2</accession>
<dbReference type="NCBIfam" id="TIGR01379">
    <property type="entry name" value="thiL"/>
    <property type="match status" value="1"/>
</dbReference>
<dbReference type="Pfam" id="PF00586">
    <property type="entry name" value="AIRS"/>
    <property type="match status" value="1"/>
</dbReference>
<dbReference type="InterPro" id="IPR016188">
    <property type="entry name" value="PurM-like_N"/>
</dbReference>
<dbReference type="Gene3D" id="3.30.1330.10">
    <property type="entry name" value="PurM-like, N-terminal domain"/>
    <property type="match status" value="1"/>
</dbReference>
<name>A0A6J6YNL2_9ZZZZ</name>
<dbReference type="CDD" id="cd02194">
    <property type="entry name" value="ThiL"/>
    <property type="match status" value="1"/>
</dbReference>
<dbReference type="PIRSF" id="PIRSF005303">
    <property type="entry name" value="Thiam_monoph_kin"/>
    <property type="match status" value="1"/>
</dbReference>
<dbReference type="GO" id="GO:0009228">
    <property type="term" value="P:thiamine biosynthetic process"/>
    <property type="evidence" value="ECO:0007669"/>
    <property type="project" value="InterPro"/>
</dbReference>
<dbReference type="PANTHER" id="PTHR30270:SF0">
    <property type="entry name" value="THIAMINE-MONOPHOSPHATE KINASE"/>
    <property type="match status" value="1"/>
</dbReference>
<dbReference type="EMBL" id="CAFAAX010000042">
    <property type="protein sequence ID" value="CAB4810992.1"/>
    <property type="molecule type" value="Genomic_DNA"/>
</dbReference>
<dbReference type="Gene3D" id="3.90.650.10">
    <property type="entry name" value="PurM-like C-terminal domain"/>
    <property type="match status" value="1"/>
</dbReference>
<dbReference type="HAMAP" id="MF_02128">
    <property type="entry name" value="TMP_kinase"/>
    <property type="match status" value="1"/>
</dbReference>
<dbReference type="PANTHER" id="PTHR30270">
    <property type="entry name" value="THIAMINE-MONOPHOSPHATE KINASE"/>
    <property type="match status" value="1"/>
</dbReference>
<evidence type="ECO:0000313" key="2">
    <source>
        <dbReference type="EMBL" id="CAB4810992.1"/>
    </source>
</evidence>
<dbReference type="SUPFAM" id="SSF56042">
    <property type="entry name" value="PurM C-terminal domain-like"/>
    <property type="match status" value="1"/>
</dbReference>
<sequence>MVCLSRENFAVEGKRKGTPCSTLGAMVISEEGFTEAQVIALLKEIFASSDPRISVGIGDDAAVVTSSGSQVLTTDMAIAGVHFRTDWSSAFEIGRKVTAANTADLLAMSARPDYLLVAVALTGLESIEWISELARGIKYEADLAGASVIGGDLSRANEVVISITAIGSTEKAVTRRGAKPGDGIYLSSLTGWSAAGLELLTAKSTQINSAAKKALNEFKAPTVDYDFDSSRATSLCDISDALVIQGLQLAEASNVSFKFDLAKIELTSEFVELKSLADQLEINIWQWIFAGGEDHAMLATGVDLPGILIGEVEVGAGLQNLPAGVESSAWRHFK</sequence>
<proteinExistence type="inferred from homology"/>
<dbReference type="AlphaFoldDB" id="A0A6J6YNL2"/>